<dbReference type="Proteomes" id="UP000064912">
    <property type="component" value="Chromosome"/>
</dbReference>
<dbReference type="EMBL" id="AP014800">
    <property type="protein sequence ID" value="BAQ68096.1"/>
    <property type="molecule type" value="Genomic_DNA"/>
</dbReference>
<dbReference type="PANTHER" id="PTHR35004">
    <property type="entry name" value="TRANSPOSASE RV3428C-RELATED"/>
    <property type="match status" value="1"/>
</dbReference>
<organism evidence="2 3">
    <name type="scientific">Rhodovulum sulfidophilum</name>
    <name type="common">Rhodobacter sulfidophilus</name>
    <dbReference type="NCBI Taxonomy" id="35806"/>
    <lineage>
        <taxon>Bacteria</taxon>
        <taxon>Pseudomonadati</taxon>
        <taxon>Pseudomonadota</taxon>
        <taxon>Alphaproteobacteria</taxon>
        <taxon>Rhodobacterales</taxon>
        <taxon>Paracoccaceae</taxon>
        <taxon>Rhodovulum</taxon>
    </lineage>
</organism>
<dbReference type="SUPFAM" id="SSF53098">
    <property type="entry name" value="Ribonuclease H-like"/>
    <property type="match status" value="1"/>
</dbReference>
<dbReference type="NCBIfam" id="NF033577">
    <property type="entry name" value="transpos_IS481"/>
    <property type="match status" value="1"/>
</dbReference>
<evidence type="ECO:0000259" key="1">
    <source>
        <dbReference type="PROSITE" id="PS50994"/>
    </source>
</evidence>
<dbReference type="AlphaFoldDB" id="A0A0D6AZ95"/>
<dbReference type="GO" id="GO:0003676">
    <property type="term" value="F:nucleic acid binding"/>
    <property type="evidence" value="ECO:0007669"/>
    <property type="project" value="InterPro"/>
</dbReference>
<dbReference type="InterPro" id="IPR047656">
    <property type="entry name" value="IS481-like_transpos"/>
</dbReference>
<name>A0A0D6AZ95_RHOSU</name>
<dbReference type="GO" id="GO:0015074">
    <property type="term" value="P:DNA integration"/>
    <property type="evidence" value="ECO:0007669"/>
    <property type="project" value="InterPro"/>
</dbReference>
<feature type="domain" description="Integrase catalytic" evidence="1">
    <location>
        <begin position="130"/>
        <end position="304"/>
    </location>
</feature>
<dbReference type="InterPro" id="IPR036397">
    <property type="entry name" value="RNaseH_sf"/>
</dbReference>
<dbReference type="SUPFAM" id="SSF46689">
    <property type="entry name" value="Homeodomain-like"/>
    <property type="match status" value="1"/>
</dbReference>
<sequence length="345" mass="39584">MLISLHKQATTTPRIRAAIQASTDPAWMVAERYGISEQTVWKWRSRDDVHDRSHTPHRLQTTLTPAQEAVAVALRKALLLSLDDLLAVVREFLNPHVSRSGLDRCLRRHGLGNLRALKPKDPKPAHGSFKAYEPGYLHIDIKYLPQMADEDRRRYLFVAIDRATRWVFVRIYPAQTAANARRFLRDLERAAPMKITRVLTDNGKAFTDRLFGLRKRAATGQHEFDLLCTDLGIEHRLAPPMRPQTNGMVERFNGRIEDVLQSHRFHSGEDLEQTILRYVHLYNSQLPQSALKARTPIDALKDWQRQRPELFRKRVYNHAGCDTYPVLLGRCCANPSGDHLANPDG</sequence>
<accession>A0A0D6AZ95</accession>
<dbReference type="Pfam" id="PF00665">
    <property type="entry name" value="rve"/>
    <property type="match status" value="1"/>
</dbReference>
<evidence type="ECO:0000313" key="2">
    <source>
        <dbReference type="EMBL" id="BAQ68096.1"/>
    </source>
</evidence>
<dbReference type="InterPro" id="IPR001584">
    <property type="entry name" value="Integrase_cat-core"/>
</dbReference>
<dbReference type="Gene3D" id="3.30.420.10">
    <property type="entry name" value="Ribonuclease H-like superfamily/Ribonuclease H"/>
    <property type="match status" value="1"/>
</dbReference>
<dbReference type="PATRIC" id="fig|35806.4.peg.949"/>
<evidence type="ECO:0000313" key="3">
    <source>
        <dbReference type="Proteomes" id="UP000064912"/>
    </source>
</evidence>
<protein>
    <submittedName>
        <fullName evidence="2">Integrase catalytic subunit</fullName>
    </submittedName>
</protein>
<reference evidence="2 3" key="1">
    <citation type="submission" date="2015-02" db="EMBL/GenBank/DDBJ databases">
        <title>Genome sequene of Rhodovulum sulfidophilum DSM 2351.</title>
        <authorList>
            <person name="Nagao N."/>
        </authorList>
    </citation>
    <scope>NUCLEOTIDE SEQUENCE [LARGE SCALE GENOMIC DNA]</scope>
    <source>
        <strain evidence="2 3">DSM 2351</strain>
    </source>
</reference>
<dbReference type="InterPro" id="IPR012337">
    <property type="entry name" value="RNaseH-like_sf"/>
</dbReference>
<dbReference type="PROSITE" id="PS50994">
    <property type="entry name" value="INTEGRASE"/>
    <property type="match status" value="1"/>
</dbReference>
<proteinExistence type="predicted"/>
<gene>
    <name evidence="2" type="ORF">NHU_00929</name>
</gene>
<dbReference type="InterPro" id="IPR009057">
    <property type="entry name" value="Homeodomain-like_sf"/>
</dbReference>
<dbReference type="KEGG" id="rsu:NHU_00929"/>
<dbReference type="PANTHER" id="PTHR35004:SF7">
    <property type="entry name" value="INTEGRASE PROTEIN"/>
    <property type="match status" value="1"/>
</dbReference>